<sequence>MSDLRQGSGSDAANDAAHQGLPPENAPAAQQAAHQADIALAILAVSRPLDNTSRLLSLCALVLLVLHPGGPAVWAALALSIVFGIGECGFALRCAFDVPIFTSWARRWQQGHPPQDDLAAFDLALADSGLGPKAGAVPRPLAQRIAGVRRLVKNQVRCLALQGAAWVATLALLFLS</sequence>
<feature type="region of interest" description="Disordered" evidence="1">
    <location>
        <begin position="1"/>
        <end position="28"/>
    </location>
</feature>
<organism evidence="3">
    <name type="scientific">Herbaspirillum huttiense subsp. nephrolepidis</name>
    <dbReference type="NCBI Taxonomy" id="3075126"/>
    <lineage>
        <taxon>Bacteria</taxon>
        <taxon>Pseudomonadati</taxon>
        <taxon>Pseudomonadota</taxon>
        <taxon>Betaproteobacteria</taxon>
        <taxon>Burkholderiales</taxon>
        <taxon>Oxalobacteraceae</taxon>
        <taxon>Herbaspirillum</taxon>
    </lineage>
</organism>
<comment type="caution">
    <text evidence="3">The sequence shown here is derived from an EMBL/GenBank/DDBJ whole genome shotgun (WGS) entry which is preliminary data.</text>
</comment>
<keyword evidence="2" id="KW-1133">Transmembrane helix</keyword>
<keyword evidence="2" id="KW-0472">Membrane</keyword>
<evidence type="ECO:0000313" key="3">
    <source>
        <dbReference type="EMBL" id="MDT0338734.1"/>
    </source>
</evidence>
<name>A0AAE4GD40_9BURK</name>
<dbReference type="RefSeq" id="WP_259433843.1">
    <property type="nucleotide sequence ID" value="NZ_JAVLSM010000010.1"/>
</dbReference>
<gene>
    <name evidence="3" type="ORF">RJN63_17975</name>
</gene>
<feature type="transmembrane region" description="Helical" evidence="2">
    <location>
        <begin position="55"/>
        <end position="83"/>
    </location>
</feature>
<accession>A0AAE4GD40</accession>
<proteinExistence type="predicted"/>
<keyword evidence="2" id="KW-0812">Transmembrane</keyword>
<feature type="transmembrane region" description="Helical" evidence="2">
    <location>
        <begin position="158"/>
        <end position="175"/>
    </location>
</feature>
<evidence type="ECO:0000256" key="1">
    <source>
        <dbReference type="SAM" id="MobiDB-lite"/>
    </source>
</evidence>
<evidence type="ECO:0000256" key="2">
    <source>
        <dbReference type="SAM" id="Phobius"/>
    </source>
</evidence>
<feature type="compositionally biased region" description="Polar residues" evidence="1">
    <location>
        <begin position="1"/>
        <end position="11"/>
    </location>
</feature>
<protein>
    <submittedName>
        <fullName evidence="3">Uncharacterized protein</fullName>
    </submittedName>
</protein>
<dbReference type="EMBL" id="JAVRAA010000009">
    <property type="protein sequence ID" value="MDT0338734.1"/>
    <property type="molecule type" value="Genomic_DNA"/>
</dbReference>
<reference evidence="3" key="1">
    <citation type="submission" date="2023-02" db="EMBL/GenBank/DDBJ databases">
        <title>Description of Herbaspirillum huttiense subsp. nephrolepsisexaltata and Herbaspirillum huttiense subsp. lycopersicon.</title>
        <authorList>
            <person name="Poudel M."/>
            <person name="Sharma A."/>
            <person name="Goss E."/>
            <person name="Tapia J.H."/>
            <person name="Harmon C.M."/>
            <person name="Jones J.B."/>
        </authorList>
    </citation>
    <scope>NUCLEOTIDE SEQUENCE</scope>
    <source>
        <strain evidence="3">NC40101</strain>
    </source>
</reference>
<dbReference type="AlphaFoldDB" id="A0AAE4GD40"/>